<dbReference type="InterPro" id="IPR006047">
    <property type="entry name" value="GH13_cat_dom"/>
</dbReference>
<dbReference type="Gene3D" id="3.20.20.80">
    <property type="entry name" value="Glycosidases"/>
    <property type="match status" value="1"/>
</dbReference>
<sequence length="599" mass="65323">MRVLREALVARAVAERCGGLSDEELADRLQALGNLLPTLRGRLLLLRADLLAELAGDVGAVAKKLVQLRLWFPQADLGQLLGSRPSLLSEEEFSRIPAARQQLLARYPDPGSTHGSADSPCACTAEGGSAIGGHGRGGGAEGSACSSVVDALVTRQPLLLVEDLEELLSELQSATAQAVAVPVTATTPRRTPLASPSLLPVPGGAAGPAYGAPLRGKAEPLGATYDKELDAYNFAVFSSAAQGVSLVLFTEQDLAAGRATYELPLDPLANRTGDVWHVMLPRLDPSLLYGFRVRGRNQDKSRAEDGTHDPAAVGHRCDEVEVVLDPYARAILSRRRYGALGPRELDYTDPNVLGLAQTWPQMAAYLPSPGGDGFDWQGDRPLGLPMEDLVIYEMHVRGFTQHPSSGVEAPGTYLGLVEKLDYIKRLGVNAIELLPVFEFNELEYYSPIPGQENSYRYNFWGYSTVGFFSPMSRYSFAVANGADGEALRREFKTMVREAHKRGIEVILDVVFNHTAEGNEAGPTISMRGLDNRVYYMLAPGGEYYNYSGCGNTLNCNHPVVRDFIVDCLRYWVLEYHVDGFRFDLASIMTRAHSAWHPQK</sequence>
<dbReference type="Gene3D" id="2.60.40.10">
    <property type="entry name" value="Immunoglobulins"/>
    <property type="match status" value="1"/>
</dbReference>
<evidence type="ECO:0000256" key="1">
    <source>
        <dbReference type="ARBA" id="ARBA00008061"/>
    </source>
</evidence>
<dbReference type="Proteomes" id="UP000054498">
    <property type="component" value="Unassembled WGS sequence"/>
</dbReference>
<proteinExistence type="inferred from homology"/>
<dbReference type="GeneID" id="25736171"/>
<dbReference type="STRING" id="145388.A0A0D2MW21"/>
<accession>A0A0D2MW21</accession>
<dbReference type="SUPFAM" id="SSF51445">
    <property type="entry name" value="(Trans)glycosidases"/>
    <property type="match status" value="1"/>
</dbReference>
<keyword evidence="5" id="KW-1185">Reference proteome</keyword>
<dbReference type="KEGG" id="mng:MNEG_3293"/>
<dbReference type="InterPro" id="IPR013783">
    <property type="entry name" value="Ig-like_fold"/>
</dbReference>
<dbReference type="Pfam" id="PF00128">
    <property type="entry name" value="Alpha-amylase"/>
    <property type="match status" value="1"/>
</dbReference>
<keyword evidence="4" id="KW-0326">Glycosidase</keyword>
<dbReference type="RefSeq" id="XP_013903686.1">
    <property type="nucleotide sequence ID" value="XM_014048232.1"/>
</dbReference>
<evidence type="ECO:0000313" key="5">
    <source>
        <dbReference type="Proteomes" id="UP000054498"/>
    </source>
</evidence>
<keyword evidence="4" id="KW-0378">Hydrolase</keyword>
<dbReference type="InterPro" id="IPR004193">
    <property type="entry name" value="Glyco_hydro_13_N"/>
</dbReference>
<organism evidence="4 5">
    <name type="scientific">Monoraphidium neglectum</name>
    <dbReference type="NCBI Taxonomy" id="145388"/>
    <lineage>
        <taxon>Eukaryota</taxon>
        <taxon>Viridiplantae</taxon>
        <taxon>Chlorophyta</taxon>
        <taxon>core chlorophytes</taxon>
        <taxon>Chlorophyceae</taxon>
        <taxon>CS clade</taxon>
        <taxon>Sphaeropleales</taxon>
        <taxon>Selenastraceae</taxon>
        <taxon>Monoraphidium</taxon>
    </lineage>
</organism>
<dbReference type="EMBL" id="KK100626">
    <property type="protein sequence ID" value="KIZ04667.1"/>
    <property type="molecule type" value="Genomic_DNA"/>
</dbReference>
<feature type="domain" description="Glycoside hydrolase family 13 N-terminal" evidence="3">
    <location>
        <begin position="220"/>
        <end position="328"/>
    </location>
</feature>
<name>A0A0D2MW21_9CHLO</name>
<dbReference type="GO" id="GO:0005975">
    <property type="term" value="P:carbohydrate metabolic process"/>
    <property type="evidence" value="ECO:0007669"/>
    <property type="project" value="InterPro"/>
</dbReference>
<reference evidence="4 5" key="1">
    <citation type="journal article" date="2013" name="BMC Genomics">
        <title>Reconstruction of the lipid metabolism for the microalga Monoraphidium neglectum from its genome sequence reveals characteristics suitable for biofuel production.</title>
        <authorList>
            <person name="Bogen C."/>
            <person name="Al-Dilaimi A."/>
            <person name="Albersmeier A."/>
            <person name="Wichmann J."/>
            <person name="Grundmann M."/>
            <person name="Rupp O."/>
            <person name="Lauersen K.J."/>
            <person name="Blifernez-Klassen O."/>
            <person name="Kalinowski J."/>
            <person name="Goesmann A."/>
            <person name="Mussgnug J.H."/>
            <person name="Kruse O."/>
        </authorList>
    </citation>
    <scope>NUCLEOTIDE SEQUENCE [LARGE SCALE GENOMIC DNA]</scope>
    <source>
        <strain evidence="4 5">SAG 48.87</strain>
    </source>
</reference>
<dbReference type="GO" id="GO:0004553">
    <property type="term" value="F:hydrolase activity, hydrolyzing O-glycosyl compounds"/>
    <property type="evidence" value="ECO:0007669"/>
    <property type="project" value="InterPro"/>
</dbReference>
<evidence type="ECO:0000313" key="4">
    <source>
        <dbReference type="EMBL" id="KIZ04667.1"/>
    </source>
</evidence>
<evidence type="ECO:0000259" key="2">
    <source>
        <dbReference type="Pfam" id="PF00128"/>
    </source>
</evidence>
<dbReference type="EC" id="3.2.1.-" evidence="4"/>
<protein>
    <submittedName>
        <fullName evidence="4">Glycogen operon protein GlgX</fullName>
        <ecNumber evidence="4">3.2.1.-</ecNumber>
    </submittedName>
</protein>
<feature type="domain" description="Glycosyl hydrolase family 13 catalytic" evidence="2">
    <location>
        <begin position="407"/>
        <end position="519"/>
    </location>
</feature>
<dbReference type="CDD" id="cd02856">
    <property type="entry name" value="E_set_GDE_Isoamylase_N"/>
    <property type="match status" value="1"/>
</dbReference>
<dbReference type="SUPFAM" id="SSF81296">
    <property type="entry name" value="E set domains"/>
    <property type="match status" value="1"/>
</dbReference>
<dbReference type="Pfam" id="PF02922">
    <property type="entry name" value="CBM_48"/>
    <property type="match status" value="1"/>
</dbReference>
<dbReference type="OrthoDB" id="204980at2759"/>
<evidence type="ECO:0000259" key="3">
    <source>
        <dbReference type="Pfam" id="PF02922"/>
    </source>
</evidence>
<dbReference type="InterPro" id="IPR017853">
    <property type="entry name" value="GH"/>
</dbReference>
<dbReference type="InterPro" id="IPR014756">
    <property type="entry name" value="Ig_E-set"/>
</dbReference>
<dbReference type="InterPro" id="IPR044505">
    <property type="entry name" value="GlgX_Isoamylase_N_E_set"/>
</dbReference>
<comment type="similarity">
    <text evidence="1">Belongs to the glycosyl hydrolase 13 family.</text>
</comment>
<dbReference type="PANTHER" id="PTHR43002">
    <property type="entry name" value="GLYCOGEN DEBRANCHING ENZYME"/>
    <property type="match status" value="1"/>
</dbReference>
<dbReference type="AlphaFoldDB" id="A0A0D2MW21"/>
<gene>
    <name evidence="4" type="ORF">MNEG_3293</name>
</gene>